<evidence type="ECO:0000259" key="9">
    <source>
        <dbReference type="PROSITE" id="PS50950"/>
    </source>
</evidence>
<feature type="region of interest" description="Disordered" evidence="7">
    <location>
        <begin position="292"/>
        <end position="386"/>
    </location>
</feature>
<sequence length="851" mass="96163">MPQCYVENCGNYYGKTRGNAKIIYHMMPLDPALAAKWAKLCGRPEVKRSSYARVCSDHFSPKCYQRDLQHELLGLPLRRKLKPDAVPDTNLPKPYRPRTKDTKILPQPTNIIKTMPKLCNTFPKKPIKEDIEVPKIEAKLRKILTTSSPVRQRISIMTRSPMSFNHSQFLNSTPTELYVSKLDSLKENESKNNNNSSKNNNKCAKLPMRSSYRIAKKKSIESLSDSFTEKVNSKARSGDKPERFEDKLKFMAKLQLKFERKENSVQPANNSENFLGTDKNSLNKMQIMENVREGCTNNPPSSPGHAEQRQEADLLEENEDETQVKKEDPVENGVEPKADEDVSDSNDLVIKEEIKKIDEDSEKIEENNGNHSPTNENHKRSLESDETPIKRLKLDIQENFNSREKIINEFIEIAECNNLDQIQCFSEQILSEIRTLNEMAKEKEREWNHIIHMKKIKEELLIRIQRKKQVILINDSDLSDFQPEINGQLSLLKCNQKSSILRNANMDRSKQKNFMQNKAQMDINTLDLRQKQRPTLDVQSIIADHRQRHPEVIPRRGRRIRHSQSDGKGSGILGFSGGSFSVGQKSEQDSNSELGFLLSHMNGNLENSRSSNLESYVQDNTSYKDILLQFAKLSQKERNELQMHLQNNTKPPPPYPEVTVHPVTSTSSVTPTNSLLHGILTKTTSKPTGNSGNPPNPNSKSTFSPTLARLLTAPERGAANQLTSTPLISGNLLNPSTNMSISEIFSGSKARNEITITPVGSSQYDSGSKGDSLDDEGEEHPDRLIIDETSENLSSRVKDDNSSENGDDIPQCQGCNQKPAQFVCAGCGNQWYCSRDCQVAAWDEHSEVCSG</sequence>
<protein>
    <submittedName>
        <fullName evidence="11">Leucine-rich repeat-containing protein DDB_G0290503 isoform X1</fullName>
    </submittedName>
</protein>
<keyword evidence="2 5" id="KW-0863">Zinc-finger</keyword>
<feature type="region of interest" description="Disordered" evidence="7">
    <location>
        <begin position="84"/>
        <end position="103"/>
    </location>
</feature>
<feature type="compositionally biased region" description="Basic and acidic residues" evidence="7">
    <location>
        <begin position="349"/>
        <end position="368"/>
    </location>
</feature>
<evidence type="ECO:0000256" key="2">
    <source>
        <dbReference type="ARBA" id="ARBA00022771"/>
    </source>
</evidence>
<reference evidence="11" key="1">
    <citation type="submission" date="2025-08" db="UniProtKB">
        <authorList>
            <consortium name="RefSeq"/>
        </authorList>
    </citation>
    <scope>IDENTIFICATION</scope>
    <source>
        <tissue evidence="11">Gonads</tissue>
    </source>
</reference>
<feature type="region of interest" description="Disordered" evidence="7">
    <location>
        <begin position="756"/>
        <end position="806"/>
    </location>
</feature>
<dbReference type="PANTHER" id="PTHR46600">
    <property type="entry name" value="THAP DOMAIN-CONTAINING"/>
    <property type="match status" value="1"/>
</dbReference>
<dbReference type="InterPro" id="IPR002893">
    <property type="entry name" value="Znf_MYND"/>
</dbReference>
<name>A0A6J2XMY7_SITOR</name>
<evidence type="ECO:0000313" key="10">
    <source>
        <dbReference type="Proteomes" id="UP000504635"/>
    </source>
</evidence>
<dbReference type="SMART" id="SM00980">
    <property type="entry name" value="THAP"/>
    <property type="match status" value="1"/>
</dbReference>
<feature type="compositionally biased region" description="Polar residues" evidence="7">
    <location>
        <begin position="756"/>
        <end position="766"/>
    </location>
</feature>
<dbReference type="Gene3D" id="6.10.140.2220">
    <property type="match status" value="1"/>
</dbReference>
<feature type="domain" description="THAP-type" evidence="9">
    <location>
        <begin position="1"/>
        <end position="90"/>
    </location>
</feature>
<feature type="compositionally biased region" description="Basic and acidic residues" evidence="7">
    <location>
        <begin position="376"/>
        <end position="386"/>
    </location>
</feature>
<dbReference type="Proteomes" id="UP000504635">
    <property type="component" value="Unplaced"/>
</dbReference>
<feature type="compositionally biased region" description="Basic and acidic residues" evidence="7">
    <location>
        <begin position="322"/>
        <end position="340"/>
    </location>
</feature>
<evidence type="ECO:0000313" key="11">
    <source>
        <dbReference type="RefSeq" id="XP_030752893.1"/>
    </source>
</evidence>
<keyword evidence="10" id="KW-1185">Reference proteome</keyword>
<keyword evidence="3" id="KW-0862">Zinc</keyword>
<evidence type="ECO:0000259" key="8">
    <source>
        <dbReference type="PROSITE" id="PS50865"/>
    </source>
</evidence>
<dbReference type="OrthoDB" id="432970at2759"/>
<dbReference type="SMART" id="SM00692">
    <property type="entry name" value="DM3"/>
    <property type="match status" value="1"/>
</dbReference>
<dbReference type="PROSITE" id="PS50950">
    <property type="entry name" value="ZF_THAP"/>
    <property type="match status" value="1"/>
</dbReference>
<feature type="region of interest" description="Disordered" evidence="7">
    <location>
        <begin position="558"/>
        <end position="587"/>
    </location>
</feature>
<dbReference type="AlphaFoldDB" id="A0A6J2XMY7"/>
<dbReference type="GO" id="GO:0008270">
    <property type="term" value="F:zinc ion binding"/>
    <property type="evidence" value="ECO:0007669"/>
    <property type="project" value="UniProtKB-KW"/>
</dbReference>
<dbReference type="Pfam" id="PF01753">
    <property type="entry name" value="zf-MYND"/>
    <property type="match status" value="1"/>
</dbReference>
<feature type="domain" description="MYND-type" evidence="8">
    <location>
        <begin position="812"/>
        <end position="849"/>
    </location>
</feature>
<proteinExistence type="predicted"/>
<dbReference type="RefSeq" id="XP_030752893.1">
    <property type="nucleotide sequence ID" value="XM_030897033.1"/>
</dbReference>
<keyword evidence="4 6" id="KW-0238">DNA-binding</keyword>
<evidence type="ECO:0000256" key="7">
    <source>
        <dbReference type="SAM" id="MobiDB-lite"/>
    </source>
</evidence>
<dbReference type="InParanoid" id="A0A6J2XMY7"/>
<dbReference type="Pfam" id="PF05485">
    <property type="entry name" value="THAP"/>
    <property type="match status" value="1"/>
</dbReference>
<keyword evidence="1" id="KW-0479">Metal-binding</keyword>
<dbReference type="InterPro" id="IPR026516">
    <property type="entry name" value="THAP1/10"/>
</dbReference>
<gene>
    <name evidence="11" type="primary">LOC115879963</name>
</gene>
<accession>A0A6J2XMY7</accession>
<dbReference type="InterPro" id="IPR006612">
    <property type="entry name" value="THAP_Znf"/>
</dbReference>
<dbReference type="KEGG" id="soy:115879963"/>
<dbReference type="PANTHER" id="PTHR46600:SF11">
    <property type="entry name" value="THAP DOMAIN-CONTAINING PROTEIN 10"/>
    <property type="match status" value="1"/>
</dbReference>
<evidence type="ECO:0000256" key="5">
    <source>
        <dbReference type="PROSITE-ProRule" id="PRU00134"/>
    </source>
</evidence>
<evidence type="ECO:0000256" key="6">
    <source>
        <dbReference type="PROSITE-ProRule" id="PRU00309"/>
    </source>
</evidence>
<dbReference type="GO" id="GO:0043565">
    <property type="term" value="F:sequence-specific DNA binding"/>
    <property type="evidence" value="ECO:0007669"/>
    <property type="project" value="InterPro"/>
</dbReference>
<evidence type="ECO:0000256" key="1">
    <source>
        <dbReference type="ARBA" id="ARBA00022723"/>
    </source>
</evidence>
<feature type="compositionally biased region" description="Low complexity" evidence="7">
    <location>
        <begin position="685"/>
        <end position="702"/>
    </location>
</feature>
<dbReference type="GeneID" id="115879963"/>
<dbReference type="PROSITE" id="PS50865">
    <property type="entry name" value="ZF_MYND_2"/>
    <property type="match status" value="1"/>
</dbReference>
<evidence type="ECO:0000256" key="4">
    <source>
        <dbReference type="ARBA" id="ARBA00023125"/>
    </source>
</evidence>
<dbReference type="PROSITE" id="PS01360">
    <property type="entry name" value="ZF_MYND_1"/>
    <property type="match status" value="1"/>
</dbReference>
<dbReference type="SUPFAM" id="SSF57716">
    <property type="entry name" value="Glucocorticoid receptor-like (DNA-binding domain)"/>
    <property type="match status" value="1"/>
</dbReference>
<dbReference type="SUPFAM" id="SSF144232">
    <property type="entry name" value="HIT/MYND zinc finger-like"/>
    <property type="match status" value="1"/>
</dbReference>
<organism evidence="10 11">
    <name type="scientific">Sitophilus oryzae</name>
    <name type="common">Rice weevil</name>
    <name type="synonym">Curculio oryzae</name>
    <dbReference type="NCBI Taxonomy" id="7048"/>
    <lineage>
        <taxon>Eukaryota</taxon>
        <taxon>Metazoa</taxon>
        <taxon>Ecdysozoa</taxon>
        <taxon>Arthropoda</taxon>
        <taxon>Hexapoda</taxon>
        <taxon>Insecta</taxon>
        <taxon>Pterygota</taxon>
        <taxon>Neoptera</taxon>
        <taxon>Endopterygota</taxon>
        <taxon>Coleoptera</taxon>
        <taxon>Polyphaga</taxon>
        <taxon>Cucujiformia</taxon>
        <taxon>Curculionidae</taxon>
        <taxon>Dryophthorinae</taxon>
        <taxon>Sitophilus</taxon>
    </lineage>
</organism>
<dbReference type="FunFam" id="6.10.140.2220:FF:000022">
    <property type="entry name" value="Leucine-rich repeat-containing protein"/>
    <property type="match status" value="1"/>
</dbReference>
<feature type="region of interest" description="Disordered" evidence="7">
    <location>
        <begin position="681"/>
        <end position="704"/>
    </location>
</feature>
<feature type="compositionally biased region" description="Gly residues" evidence="7">
    <location>
        <begin position="568"/>
        <end position="577"/>
    </location>
</feature>
<evidence type="ECO:0000256" key="3">
    <source>
        <dbReference type="ARBA" id="ARBA00022833"/>
    </source>
</evidence>